<dbReference type="PANTHER" id="PTHR31637">
    <property type="entry name" value="2,3-BISPHOSPHOGLYCERATE-INDEPENDENT PHOSPHOGLYCERATE MUTASE"/>
    <property type="match status" value="1"/>
</dbReference>
<dbReference type="GO" id="GO:0030145">
    <property type="term" value="F:manganese ion binding"/>
    <property type="evidence" value="ECO:0007669"/>
    <property type="project" value="InterPro"/>
</dbReference>
<dbReference type="Pfam" id="PF06415">
    <property type="entry name" value="iPGM_N"/>
    <property type="match status" value="1"/>
</dbReference>
<name>A0A165C524_9APHY</name>
<sequence>MIGLGWWRALAQRTSCARCSRPRKRSASRASTSTSSSIARHIAPRSAGGYVKELLAFIEKEKHGQIATAVGRYYAMDRDKRQWERIKIAVDDLVKGLGQKGRTS</sequence>
<feature type="compositionally biased region" description="Low complexity" evidence="9">
    <location>
        <begin position="28"/>
        <end position="39"/>
    </location>
</feature>
<dbReference type="GeneID" id="63830208"/>
<dbReference type="STRING" id="1314785.A0A165C524"/>
<keyword evidence="8" id="KW-0413">Isomerase</keyword>
<evidence type="ECO:0000256" key="3">
    <source>
        <dbReference type="ARBA" id="ARBA00008819"/>
    </source>
</evidence>
<evidence type="ECO:0000256" key="9">
    <source>
        <dbReference type="SAM" id="MobiDB-lite"/>
    </source>
</evidence>
<proteinExistence type="inferred from homology"/>
<comment type="cofactor">
    <cofactor evidence="1">
        <name>Mn(2+)</name>
        <dbReference type="ChEBI" id="CHEBI:29035"/>
    </cofactor>
</comment>
<evidence type="ECO:0000256" key="1">
    <source>
        <dbReference type="ARBA" id="ARBA00001936"/>
    </source>
</evidence>
<dbReference type="InterPro" id="IPR011258">
    <property type="entry name" value="BPG-indep_PGM_N"/>
</dbReference>
<dbReference type="GO" id="GO:0006096">
    <property type="term" value="P:glycolytic process"/>
    <property type="evidence" value="ECO:0007669"/>
    <property type="project" value="UniProtKB-KW"/>
</dbReference>
<accession>A0A165C524</accession>
<feature type="domain" description="BPG-independent PGAM N-terminal" evidence="10">
    <location>
        <begin position="40"/>
        <end position="100"/>
    </location>
</feature>
<evidence type="ECO:0000256" key="6">
    <source>
        <dbReference type="ARBA" id="ARBA00023152"/>
    </source>
</evidence>
<dbReference type="PANTHER" id="PTHR31637:SF0">
    <property type="entry name" value="2,3-BISPHOSPHOGLYCERATE-INDEPENDENT PHOSPHOGLYCERATE MUTASE"/>
    <property type="match status" value="1"/>
</dbReference>
<dbReference type="Gene3D" id="3.40.1450.10">
    <property type="entry name" value="BPG-independent phosphoglycerate mutase, domain B"/>
    <property type="match status" value="1"/>
</dbReference>
<feature type="region of interest" description="Disordered" evidence="9">
    <location>
        <begin position="18"/>
        <end position="39"/>
    </location>
</feature>
<keyword evidence="7" id="KW-0464">Manganese</keyword>
<keyword evidence="6" id="KW-0324">Glycolysis</keyword>
<dbReference type="EMBL" id="KV427654">
    <property type="protein sequence ID" value="KZT02218.1"/>
    <property type="molecule type" value="Genomic_DNA"/>
</dbReference>
<dbReference type="InParanoid" id="A0A165C524"/>
<evidence type="ECO:0000256" key="2">
    <source>
        <dbReference type="ARBA" id="ARBA00004798"/>
    </source>
</evidence>
<keyword evidence="5" id="KW-0479">Metal-binding</keyword>
<evidence type="ECO:0000313" key="12">
    <source>
        <dbReference type="Proteomes" id="UP000076871"/>
    </source>
</evidence>
<dbReference type="EC" id="5.4.2.12" evidence="4"/>
<evidence type="ECO:0000259" key="10">
    <source>
        <dbReference type="Pfam" id="PF06415"/>
    </source>
</evidence>
<dbReference type="Proteomes" id="UP000076871">
    <property type="component" value="Unassembled WGS sequence"/>
</dbReference>
<keyword evidence="12" id="KW-1185">Reference proteome</keyword>
<evidence type="ECO:0000313" key="11">
    <source>
        <dbReference type="EMBL" id="KZT02218.1"/>
    </source>
</evidence>
<gene>
    <name evidence="11" type="ORF">LAESUDRAFT_762979</name>
</gene>
<organism evidence="11 12">
    <name type="scientific">Laetiporus sulphureus 93-53</name>
    <dbReference type="NCBI Taxonomy" id="1314785"/>
    <lineage>
        <taxon>Eukaryota</taxon>
        <taxon>Fungi</taxon>
        <taxon>Dikarya</taxon>
        <taxon>Basidiomycota</taxon>
        <taxon>Agaricomycotina</taxon>
        <taxon>Agaricomycetes</taxon>
        <taxon>Polyporales</taxon>
        <taxon>Laetiporus</taxon>
    </lineage>
</organism>
<evidence type="ECO:0000256" key="8">
    <source>
        <dbReference type="ARBA" id="ARBA00023235"/>
    </source>
</evidence>
<dbReference type="GO" id="GO:0006007">
    <property type="term" value="P:glucose catabolic process"/>
    <property type="evidence" value="ECO:0007669"/>
    <property type="project" value="InterPro"/>
</dbReference>
<evidence type="ECO:0000256" key="5">
    <source>
        <dbReference type="ARBA" id="ARBA00022723"/>
    </source>
</evidence>
<dbReference type="AlphaFoldDB" id="A0A165C524"/>
<reference evidence="11 12" key="1">
    <citation type="journal article" date="2016" name="Mol. Biol. Evol.">
        <title>Comparative Genomics of Early-Diverging Mushroom-Forming Fungi Provides Insights into the Origins of Lignocellulose Decay Capabilities.</title>
        <authorList>
            <person name="Nagy L.G."/>
            <person name="Riley R."/>
            <person name="Tritt A."/>
            <person name="Adam C."/>
            <person name="Daum C."/>
            <person name="Floudas D."/>
            <person name="Sun H."/>
            <person name="Yadav J.S."/>
            <person name="Pangilinan J."/>
            <person name="Larsson K.H."/>
            <person name="Matsuura K."/>
            <person name="Barry K."/>
            <person name="Labutti K."/>
            <person name="Kuo R."/>
            <person name="Ohm R.A."/>
            <person name="Bhattacharya S.S."/>
            <person name="Shirouzu T."/>
            <person name="Yoshinaga Y."/>
            <person name="Martin F.M."/>
            <person name="Grigoriev I.V."/>
            <person name="Hibbett D.S."/>
        </authorList>
    </citation>
    <scope>NUCLEOTIDE SEQUENCE [LARGE SCALE GENOMIC DNA]</scope>
    <source>
        <strain evidence="11 12">93-53</strain>
    </source>
</reference>
<protein>
    <recommendedName>
        <fullName evidence="4">phosphoglycerate mutase (2,3-diphosphoglycerate-independent)</fullName>
        <ecNumber evidence="4">5.4.2.12</ecNumber>
    </recommendedName>
</protein>
<dbReference type="SUPFAM" id="SSF64158">
    <property type="entry name" value="2,3-Bisphosphoglycerate-independent phosphoglycerate mutase, substrate-binding domain"/>
    <property type="match status" value="1"/>
</dbReference>
<comment type="similarity">
    <text evidence="3">Belongs to the BPG-independent phosphoglycerate mutase family.</text>
</comment>
<comment type="pathway">
    <text evidence="2">Carbohydrate degradation; glycolysis; pyruvate from D-glyceraldehyde 3-phosphate: step 3/5.</text>
</comment>
<dbReference type="RefSeq" id="XP_040759958.1">
    <property type="nucleotide sequence ID" value="XM_040913180.1"/>
</dbReference>
<dbReference type="InterPro" id="IPR005995">
    <property type="entry name" value="Pgm_bpd_ind"/>
</dbReference>
<dbReference type="InterPro" id="IPR036646">
    <property type="entry name" value="PGAM_B_sf"/>
</dbReference>
<dbReference type="OrthoDB" id="1886626at2759"/>
<dbReference type="GO" id="GO:0004619">
    <property type="term" value="F:phosphoglycerate mutase activity"/>
    <property type="evidence" value="ECO:0007669"/>
    <property type="project" value="UniProtKB-EC"/>
</dbReference>
<evidence type="ECO:0000256" key="7">
    <source>
        <dbReference type="ARBA" id="ARBA00023211"/>
    </source>
</evidence>
<evidence type="ECO:0000256" key="4">
    <source>
        <dbReference type="ARBA" id="ARBA00012026"/>
    </source>
</evidence>
<dbReference type="GO" id="GO:0005737">
    <property type="term" value="C:cytoplasm"/>
    <property type="evidence" value="ECO:0007669"/>
    <property type="project" value="InterPro"/>
</dbReference>